<comment type="caution">
    <text evidence="2">The sequence shown here is derived from an EMBL/GenBank/DDBJ whole genome shotgun (WGS) entry which is preliminary data.</text>
</comment>
<dbReference type="EMBL" id="BLXT01000055">
    <property type="protein sequence ID" value="GFN73941.1"/>
    <property type="molecule type" value="Genomic_DNA"/>
</dbReference>
<keyword evidence="3" id="KW-1185">Reference proteome</keyword>
<dbReference type="Proteomes" id="UP000735302">
    <property type="component" value="Unassembled WGS sequence"/>
</dbReference>
<protein>
    <submittedName>
        <fullName evidence="2">Uncharacterized protein</fullName>
    </submittedName>
</protein>
<proteinExistence type="predicted"/>
<feature type="region of interest" description="Disordered" evidence="1">
    <location>
        <begin position="1"/>
        <end position="45"/>
    </location>
</feature>
<evidence type="ECO:0000313" key="3">
    <source>
        <dbReference type="Proteomes" id="UP000735302"/>
    </source>
</evidence>
<sequence length="120" mass="13801">MVKGTRNGMKKEAEEGFDEMNRGRNDIRRARDKFGGKGSEDGRGEGLGDMVLGKWLWDKNLGALLCRIQHYELKTFTLHLFPYSIAKLSRFDPMHSTALFSKLFSHSFLISELELVQFFP</sequence>
<organism evidence="2 3">
    <name type="scientific">Plakobranchus ocellatus</name>
    <dbReference type="NCBI Taxonomy" id="259542"/>
    <lineage>
        <taxon>Eukaryota</taxon>
        <taxon>Metazoa</taxon>
        <taxon>Spiralia</taxon>
        <taxon>Lophotrochozoa</taxon>
        <taxon>Mollusca</taxon>
        <taxon>Gastropoda</taxon>
        <taxon>Heterobranchia</taxon>
        <taxon>Euthyneura</taxon>
        <taxon>Panpulmonata</taxon>
        <taxon>Sacoglossa</taxon>
        <taxon>Placobranchoidea</taxon>
        <taxon>Plakobranchidae</taxon>
        <taxon>Plakobranchus</taxon>
    </lineage>
</organism>
<accession>A0AAV3XVS2</accession>
<reference evidence="2 3" key="1">
    <citation type="journal article" date="2021" name="Elife">
        <title>Chloroplast acquisition without the gene transfer in kleptoplastic sea slugs, Plakobranchus ocellatus.</title>
        <authorList>
            <person name="Maeda T."/>
            <person name="Takahashi S."/>
            <person name="Yoshida T."/>
            <person name="Shimamura S."/>
            <person name="Takaki Y."/>
            <person name="Nagai Y."/>
            <person name="Toyoda A."/>
            <person name="Suzuki Y."/>
            <person name="Arimoto A."/>
            <person name="Ishii H."/>
            <person name="Satoh N."/>
            <person name="Nishiyama T."/>
            <person name="Hasebe M."/>
            <person name="Maruyama T."/>
            <person name="Minagawa J."/>
            <person name="Obokata J."/>
            <person name="Shigenobu S."/>
        </authorList>
    </citation>
    <scope>NUCLEOTIDE SEQUENCE [LARGE SCALE GENOMIC DNA]</scope>
</reference>
<feature type="compositionally biased region" description="Basic and acidic residues" evidence="1">
    <location>
        <begin position="9"/>
        <end position="45"/>
    </location>
</feature>
<gene>
    <name evidence="2" type="ORF">PoB_000044700</name>
</gene>
<evidence type="ECO:0000256" key="1">
    <source>
        <dbReference type="SAM" id="MobiDB-lite"/>
    </source>
</evidence>
<dbReference type="AlphaFoldDB" id="A0AAV3XVS2"/>
<name>A0AAV3XVS2_9GAST</name>
<evidence type="ECO:0000313" key="2">
    <source>
        <dbReference type="EMBL" id="GFN73941.1"/>
    </source>
</evidence>